<accession>A0AAE1F0M8</accession>
<dbReference type="EMBL" id="JAWQEG010003716">
    <property type="protein sequence ID" value="KAK3864799.1"/>
    <property type="molecule type" value="Genomic_DNA"/>
</dbReference>
<gene>
    <name evidence="1" type="ORF">Pcinc_029540</name>
</gene>
<name>A0AAE1F0M8_PETCI</name>
<proteinExistence type="predicted"/>
<evidence type="ECO:0000313" key="2">
    <source>
        <dbReference type="Proteomes" id="UP001286313"/>
    </source>
</evidence>
<sequence length="137" mass="15629">MNFSAPKYNIMVDTVAGPCSEKSCSDNYLLQCTQLVYFFQEACCPDQGPPGPFKRKWTQRAIQEDKHQPQTIKGQDEKINHCVTLIGDGRPEGGFNTASDQHQGRRIQDAPDHITNIRPMQRSRDAEKEALTHWRLI</sequence>
<protein>
    <submittedName>
        <fullName evidence="1">Uncharacterized protein</fullName>
    </submittedName>
</protein>
<comment type="caution">
    <text evidence="1">The sequence shown here is derived from an EMBL/GenBank/DDBJ whole genome shotgun (WGS) entry which is preliminary data.</text>
</comment>
<keyword evidence="2" id="KW-1185">Reference proteome</keyword>
<organism evidence="1 2">
    <name type="scientific">Petrolisthes cinctipes</name>
    <name type="common">Flat porcelain crab</name>
    <dbReference type="NCBI Taxonomy" id="88211"/>
    <lineage>
        <taxon>Eukaryota</taxon>
        <taxon>Metazoa</taxon>
        <taxon>Ecdysozoa</taxon>
        <taxon>Arthropoda</taxon>
        <taxon>Crustacea</taxon>
        <taxon>Multicrustacea</taxon>
        <taxon>Malacostraca</taxon>
        <taxon>Eumalacostraca</taxon>
        <taxon>Eucarida</taxon>
        <taxon>Decapoda</taxon>
        <taxon>Pleocyemata</taxon>
        <taxon>Anomura</taxon>
        <taxon>Galatheoidea</taxon>
        <taxon>Porcellanidae</taxon>
        <taxon>Petrolisthes</taxon>
    </lineage>
</organism>
<dbReference type="AlphaFoldDB" id="A0AAE1F0M8"/>
<evidence type="ECO:0000313" key="1">
    <source>
        <dbReference type="EMBL" id="KAK3864799.1"/>
    </source>
</evidence>
<dbReference type="Proteomes" id="UP001286313">
    <property type="component" value="Unassembled WGS sequence"/>
</dbReference>
<reference evidence="1" key="1">
    <citation type="submission" date="2023-10" db="EMBL/GenBank/DDBJ databases">
        <title>Genome assemblies of two species of porcelain crab, Petrolisthes cinctipes and Petrolisthes manimaculis (Anomura: Porcellanidae).</title>
        <authorList>
            <person name="Angst P."/>
        </authorList>
    </citation>
    <scope>NUCLEOTIDE SEQUENCE</scope>
    <source>
        <strain evidence="1">PB745_01</strain>
        <tissue evidence="1">Gill</tissue>
    </source>
</reference>